<gene>
    <name evidence="1" type="ORF">TGEB3V08_LOCUS7379</name>
</gene>
<dbReference type="EMBL" id="OE842329">
    <property type="protein sequence ID" value="CAD7599525.1"/>
    <property type="molecule type" value="Genomic_DNA"/>
</dbReference>
<organism evidence="1">
    <name type="scientific">Timema genevievae</name>
    <name type="common">Walking stick</name>
    <dbReference type="NCBI Taxonomy" id="629358"/>
    <lineage>
        <taxon>Eukaryota</taxon>
        <taxon>Metazoa</taxon>
        <taxon>Ecdysozoa</taxon>
        <taxon>Arthropoda</taxon>
        <taxon>Hexapoda</taxon>
        <taxon>Insecta</taxon>
        <taxon>Pterygota</taxon>
        <taxon>Neoptera</taxon>
        <taxon>Polyneoptera</taxon>
        <taxon>Phasmatodea</taxon>
        <taxon>Timematodea</taxon>
        <taxon>Timematoidea</taxon>
        <taxon>Timematidae</taxon>
        <taxon>Timema</taxon>
    </lineage>
</organism>
<sequence length="89" mass="10269">MADISKDDLRKEVTDVGILGPCVCTFDPMWYPHWLSVFVPVISCWYPWPHKQNKNEQHNASFKGDYRHVAIMSDLCSGVFLTKHMKLTG</sequence>
<accession>A0A7R9K1X1</accession>
<name>A0A7R9K1X1_TIMGE</name>
<evidence type="ECO:0000313" key="1">
    <source>
        <dbReference type="EMBL" id="CAD7599525.1"/>
    </source>
</evidence>
<proteinExistence type="predicted"/>
<protein>
    <submittedName>
        <fullName evidence="1">Uncharacterized protein</fullName>
    </submittedName>
</protein>
<reference evidence="1" key="1">
    <citation type="submission" date="2020-11" db="EMBL/GenBank/DDBJ databases">
        <authorList>
            <person name="Tran Van P."/>
        </authorList>
    </citation>
    <scope>NUCLEOTIDE SEQUENCE</scope>
</reference>
<dbReference type="AlphaFoldDB" id="A0A7R9K1X1"/>